<evidence type="ECO:0000259" key="1">
    <source>
        <dbReference type="PROSITE" id="PS51857"/>
    </source>
</evidence>
<proteinExistence type="predicted"/>
<dbReference type="Proteomes" id="UP000198420">
    <property type="component" value="Unassembled WGS sequence"/>
</dbReference>
<name>A0A238Z2M5_9ACTN</name>
<sequence>MSGEPVQGTVASWDDEAGWGVLVSPDVPGEVWAHFSAVRAEPGAFASLDPGESVLFTWEEAEQDGYAYRALDVRSAGRG</sequence>
<dbReference type="OrthoDB" id="5195005at2"/>
<gene>
    <name evidence="2" type="ORF">SAMN06265355_106410</name>
</gene>
<dbReference type="Gene3D" id="2.40.50.140">
    <property type="entry name" value="Nucleic acid-binding proteins"/>
    <property type="match status" value="1"/>
</dbReference>
<dbReference type="AlphaFoldDB" id="A0A238Z2M5"/>
<keyword evidence="3" id="KW-1185">Reference proteome</keyword>
<dbReference type="SUPFAM" id="SSF50249">
    <property type="entry name" value="Nucleic acid-binding proteins"/>
    <property type="match status" value="1"/>
</dbReference>
<dbReference type="InterPro" id="IPR002059">
    <property type="entry name" value="CSP_DNA-bd"/>
</dbReference>
<dbReference type="GO" id="GO:0003676">
    <property type="term" value="F:nucleic acid binding"/>
    <property type="evidence" value="ECO:0007669"/>
    <property type="project" value="InterPro"/>
</dbReference>
<organism evidence="2 3">
    <name type="scientific">Actinomadura mexicana</name>
    <dbReference type="NCBI Taxonomy" id="134959"/>
    <lineage>
        <taxon>Bacteria</taxon>
        <taxon>Bacillati</taxon>
        <taxon>Actinomycetota</taxon>
        <taxon>Actinomycetes</taxon>
        <taxon>Streptosporangiales</taxon>
        <taxon>Thermomonosporaceae</taxon>
        <taxon>Actinomadura</taxon>
    </lineage>
</organism>
<dbReference type="PROSITE" id="PS51857">
    <property type="entry name" value="CSD_2"/>
    <property type="match status" value="1"/>
</dbReference>
<reference evidence="3" key="1">
    <citation type="submission" date="2017-06" db="EMBL/GenBank/DDBJ databases">
        <authorList>
            <person name="Varghese N."/>
            <person name="Submissions S."/>
        </authorList>
    </citation>
    <scope>NUCLEOTIDE SEQUENCE [LARGE SCALE GENOMIC DNA]</scope>
    <source>
        <strain evidence="3">DSM 44485</strain>
    </source>
</reference>
<dbReference type="Pfam" id="PF00313">
    <property type="entry name" value="CSD"/>
    <property type="match status" value="1"/>
</dbReference>
<protein>
    <submittedName>
        <fullName evidence="2">Cold shock protein, CspA family</fullName>
    </submittedName>
</protein>
<dbReference type="InterPro" id="IPR012340">
    <property type="entry name" value="NA-bd_OB-fold"/>
</dbReference>
<dbReference type="EMBL" id="FZNP01000006">
    <property type="protein sequence ID" value="SNR77201.1"/>
    <property type="molecule type" value="Genomic_DNA"/>
</dbReference>
<dbReference type="RefSeq" id="WP_089312961.1">
    <property type="nucleotide sequence ID" value="NZ_FZNP01000006.1"/>
</dbReference>
<evidence type="ECO:0000313" key="3">
    <source>
        <dbReference type="Proteomes" id="UP000198420"/>
    </source>
</evidence>
<evidence type="ECO:0000313" key="2">
    <source>
        <dbReference type="EMBL" id="SNR77201.1"/>
    </source>
</evidence>
<feature type="domain" description="CSD" evidence="1">
    <location>
        <begin position="5"/>
        <end position="75"/>
    </location>
</feature>
<accession>A0A238Z2M5</accession>